<dbReference type="Pfam" id="PF01284">
    <property type="entry name" value="MARVEL"/>
    <property type="match status" value="1"/>
</dbReference>
<dbReference type="GO" id="GO:0030672">
    <property type="term" value="C:synaptic vesicle membrane"/>
    <property type="evidence" value="ECO:0007669"/>
    <property type="project" value="TreeGrafter"/>
</dbReference>
<dbReference type="PROSITE" id="PS51225">
    <property type="entry name" value="MARVEL"/>
    <property type="match status" value="1"/>
</dbReference>
<dbReference type="AlphaFoldDB" id="A0A673MT19"/>
<name>A0A673MT19_9TELE</name>
<evidence type="ECO:0000256" key="8">
    <source>
        <dbReference type="SAM" id="Phobius"/>
    </source>
</evidence>
<dbReference type="PANTHER" id="PTHR10306:SF33">
    <property type="entry name" value="SYNAPTOPHYSIN-LIKE 1"/>
    <property type="match status" value="1"/>
</dbReference>
<evidence type="ECO:0000256" key="2">
    <source>
        <dbReference type="ARBA" id="ARBA00006476"/>
    </source>
</evidence>
<comment type="similarity">
    <text evidence="2">Belongs to the synaptophysin/synaptobrevin family.</text>
</comment>
<evidence type="ECO:0000256" key="7">
    <source>
        <dbReference type="PROSITE-ProRule" id="PRU00581"/>
    </source>
</evidence>
<feature type="transmembrane region" description="Helical" evidence="8">
    <location>
        <begin position="111"/>
        <end position="133"/>
    </location>
</feature>
<accession>A0A673MT19</accession>
<feature type="domain" description="MARVEL" evidence="9">
    <location>
        <begin position="25"/>
        <end position="232"/>
    </location>
</feature>
<dbReference type="Ensembl" id="ENSSRHT00000098458.1">
    <property type="protein sequence ID" value="ENSSRHP00000095855.1"/>
    <property type="gene ID" value="ENSSRHG00000047120.1"/>
</dbReference>
<feature type="transmembrane region" description="Helical" evidence="8">
    <location>
        <begin position="145"/>
        <end position="166"/>
    </location>
</feature>
<keyword evidence="6" id="KW-0325">Glycoprotein</keyword>
<dbReference type="PANTHER" id="PTHR10306">
    <property type="entry name" value="SYNAPTOPHYSIN"/>
    <property type="match status" value="1"/>
</dbReference>
<dbReference type="InterPro" id="IPR008253">
    <property type="entry name" value="Marvel"/>
</dbReference>
<dbReference type="Proteomes" id="UP000472270">
    <property type="component" value="Unassembled WGS sequence"/>
</dbReference>
<evidence type="ECO:0000256" key="4">
    <source>
        <dbReference type="ARBA" id="ARBA00022989"/>
    </source>
</evidence>
<evidence type="ECO:0000256" key="3">
    <source>
        <dbReference type="ARBA" id="ARBA00022692"/>
    </source>
</evidence>
<keyword evidence="5 7" id="KW-0472">Membrane</keyword>
<keyword evidence="3 7" id="KW-0812">Transmembrane</keyword>
<feature type="transmembrane region" description="Helical" evidence="8">
    <location>
        <begin position="208"/>
        <end position="228"/>
    </location>
</feature>
<dbReference type="PRINTS" id="PR00220">
    <property type="entry name" value="SYNAPTOPHYSN"/>
</dbReference>
<evidence type="ECO:0000259" key="9">
    <source>
        <dbReference type="PROSITE" id="PS51225"/>
    </source>
</evidence>
<evidence type="ECO:0000313" key="11">
    <source>
        <dbReference type="Proteomes" id="UP000472270"/>
    </source>
</evidence>
<evidence type="ECO:0000256" key="5">
    <source>
        <dbReference type="ARBA" id="ARBA00023136"/>
    </source>
</evidence>
<sequence>LADFYENLSQRDSKMQTGFRLNWTPVKEPLGFVKLVEWVSKKIQILNSFSSFNFIRRAKACIFTCPLSDFWTSAYIFLLNQELLVENNTTLCNRTVPATHLVGDSSSSVEFFVAVAVLAFLYSMVALLVYLGYMHVYRDSDFGPMFDFALTAVFAFLWLVCSSAWARGLQTVKDATGTAGIESTLALCTDKDVKCEVTEYASLRSLNISVIFGFLNLIIWVGNAWFVYKETRWHSQKVNAQQAAGRGPNPAPI</sequence>
<evidence type="ECO:0000256" key="1">
    <source>
        <dbReference type="ARBA" id="ARBA00004141"/>
    </source>
</evidence>
<protein>
    <submittedName>
        <fullName evidence="10">Synaptophysin-like 1</fullName>
    </submittedName>
</protein>
<reference evidence="10" key="2">
    <citation type="submission" date="2025-09" db="UniProtKB">
        <authorList>
            <consortium name="Ensembl"/>
        </authorList>
    </citation>
    <scope>IDENTIFICATION</scope>
</reference>
<keyword evidence="11" id="KW-1185">Reference proteome</keyword>
<comment type="subcellular location">
    <subcellularLocation>
        <location evidence="1">Membrane</location>
        <topology evidence="1">Multi-pass membrane protein</topology>
    </subcellularLocation>
</comment>
<proteinExistence type="inferred from homology"/>
<keyword evidence="4 8" id="KW-1133">Transmembrane helix</keyword>
<evidence type="ECO:0000256" key="6">
    <source>
        <dbReference type="ARBA" id="ARBA00023180"/>
    </source>
</evidence>
<dbReference type="InterPro" id="IPR001285">
    <property type="entry name" value="Synaptophysin/porin"/>
</dbReference>
<organism evidence="10 11">
    <name type="scientific">Sinocyclocheilus rhinocerous</name>
    <dbReference type="NCBI Taxonomy" id="307959"/>
    <lineage>
        <taxon>Eukaryota</taxon>
        <taxon>Metazoa</taxon>
        <taxon>Chordata</taxon>
        <taxon>Craniata</taxon>
        <taxon>Vertebrata</taxon>
        <taxon>Euteleostomi</taxon>
        <taxon>Actinopterygii</taxon>
        <taxon>Neopterygii</taxon>
        <taxon>Teleostei</taxon>
        <taxon>Ostariophysi</taxon>
        <taxon>Cypriniformes</taxon>
        <taxon>Cyprinidae</taxon>
        <taxon>Cyprininae</taxon>
        <taxon>Sinocyclocheilus</taxon>
    </lineage>
</organism>
<evidence type="ECO:0000313" key="10">
    <source>
        <dbReference type="Ensembl" id="ENSSRHP00000095855.1"/>
    </source>
</evidence>
<reference evidence="10" key="1">
    <citation type="submission" date="2025-08" db="UniProtKB">
        <authorList>
            <consortium name="Ensembl"/>
        </authorList>
    </citation>
    <scope>IDENTIFICATION</scope>
</reference>